<accession>A0AAV2QF47</accession>
<feature type="region of interest" description="Disordered" evidence="1">
    <location>
        <begin position="92"/>
        <end position="147"/>
    </location>
</feature>
<feature type="compositionally biased region" description="Basic and acidic residues" evidence="1">
    <location>
        <begin position="30"/>
        <end position="42"/>
    </location>
</feature>
<feature type="non-terminal residue" evidence="2">
    <location>
        <position position="275"/>
    </location>
</feature>
<dbReference type="AlphaFoldDB" id="A0AAV2QF47"/>
<feature type="compositionally biased region" description="Basic residues" evidence="1">
    <location>
        <begin position="176"/>
        <end position="207"/>
    </location>
</feature>
<feature type="region of interest" description="Disordered" evidence="1">
    <location>
        <begin position="1"/>
        <end position="49"/>
    </location>
</feature>
<keyword evidence="3" id="KW-1185">Reference proteome</keyword>
<feature type="region of interest" description="Disordered" evidence="1">
    <location>
        <begin position="175"/>
        <end position="264"/>
    </location>
</feature>
<proteinExistence type="predicted"/>
<evidence type="ECO:0000313" key="2">
    <source>
        <dbReference type="EMBL" id="CAL4082790.1"/>
    </source>
</evidence>
<comment type="caution">
    <text evidence="2">The sequence shown here is derived from an EMBL/GenBank/DDBJ whole genome shotgun (WGS) entry which is preliminary data.</text>
</comment>
<name>A0AAV2QF47_MEGNR</name>
<dbReference type="EMBL" id="CAXKWB010006431">
    <property type="protein sequence ID" value="CAL4082790.1"/>
    <property type="molecule type" value="Genomic_DNA"/>
</dbReference>
<dbReference type="Proteomes" id="UP001497623">
    <property type="component" value="Unassembled WGS sequence"/>
</dbReference>
<organism evidence="2 3">
    <name type="scientific">Meganyctiphanes norvegica</name>
    <name type="common">Northern krill</name>
    <name type="synonym">Thysanopoda norvegica</name>
    <dbReference type="NCBI Taxonomy" id="48144"/>
    <lineage>
        <taxon>Eukaryota</taxon>
        <taxon>Metazoa</taxon>
        <taxon>Ecdysozoa</taxon>
        <taxon>Arthropoda</taxon>
        <taxon>Crustacea</taxon>
        <taxon>Multicrustacea</taxon>
        <taxon>Malacostraca</taxon>
        <taxon>Eumalacostraca</taxon>
        <taxon>Eucarida</taxon>
        <taxon>Euphausiacea</taxon>
        <taxon>Euphausiidae</taxon>
        <taxon>Meganyctiphanes</taxon>
    </lineage>
</organism>
<gene>
    <name evidence="2" type="ORF">MNOR_LOCUS11997</name>
</gene>
<sequence length="275" mass="30188">MNCMGLLSRDKNDSLPRRGDDDLNNLSHYARADPKPPPDESPHSLLAGRTMAMEIPMQYYLGGGTSPGPGGLCGASPGAREVDMLTQSMEELQATRPPPPPSGPPPGPPPSVCGPSPQPPSLQDMYMESAGGGGGNRDSYSSMQLPPVMTPEDFLRAQSVGLYCYGTMPTKSLLDHHHHHQRQGRDHSHHHNKTMGHRTMDHKKPKKPQVLEVAFPPKVRPPAPPDDLDDDDDEDIRHIPSEDDGHDAGDEDTSYEEEPRFPDDYVYGFYDEVGE</sequence>
<protein>
    <submittedName>
        <fullName evidence="2">Uncharacterized protein</fullName>
    </submittedName>
</protein>
<feature type="compositionally biased region" description="Basic and acidic residues" evidence="1">
    <location>
        <begin position="8"/>
        <end position="21"/>
    </location>
</feature>
<reference evidence="2 3" key="1">
    <citation type="submission" date="2024-05" db="EMBL/GenBank/DDBJ databases">
        <authorList>
            <person name="Wallberg A."/>
        </authorList>
    </citation>
    <scope>NUCLEOTIDE SEQUENCE [LARGE SCALE GENOMIC DNA]</scope>
</reference>
<evidence type="ECO:0000256" key="1">
    <source>
        <dbReference type="SAM" id="MobiDB-lite"/>
    </source>
</evidence>
<evidence type="ECO:0000313" key="3">
    <source>
        <dbReference type="Proteomes" id="UP001497623"/>
    </source>
</evidence>
<feature type="compositionally biased region" description="Basic and acidic residues" evidence="1">
    <location>
        <begin position="235"/>
        <end position="248"/>
    </location>
</feature>
<feature type="compositionally biased region" description="Pro residues" evidence="1">
    <location>
        <begin position="96"/>
        <end position="120"/>
    </location>
</feature>